<dbReference type="Gene3D" id="4.10.220.110">
    <property type="match status" value="1"/>
</dbReference>
<dbReference type="InterPro" id="IPR028244">
    <property type="entry name" value="T6SS_Rhs_Vgr_dom"/>
</dbReference>
<evidence type="ECO:0000259" key="1">
    <source>
        <dbReference type="Pfam" id="PF04717"/>
    </source>
</evidence>
<name>A0A2U2HJX9_9BURK</name>
<evidence type="ECO:0000313" key="5">
    <source>
        <dbReference type="Proteomes" id="UP000241421"/>
    </source>
</evidence>
<accession>A0A2U2HJX9</accession>
<dbReference type="Gene3D" id="2.30.110.50">
    <property type="match status" value="1"/>
</dbReference>
<dbReference type="Pfam" id="PF13296">
    <property type="entry name" value="T6SS_Vgr"/>
    <property type="match status" value="1"/>
</dbReference>
<evidence type="ECO:0000259" key="2">
    <source>
        <dbReference type="Pfam" id="PF10106"/>
    </source>
</evidence>
<dbReference type="Gene3D" id="2.40.50.230">
    <property type="entry name" value="Gp5 N-terminal domain"/>
    <property type="match status" value="1"/>
</dbReference>
<dbReference type="InterPro" id="IPR006531">
    <property type="entry name" value="Gp5/Vgr_OB"/>
</dbReference>
<protein>
    <submittedName>
        <fullName evidence="4">Type VI secretion system tip protein VgrG</fullName>
    </submittedName>
</protein>
<dbReference type="OrthoDB" id="1907165at2"/>
<dbReference type="InterPro" id="IPR018769">
    <property type="entry name" value="VgrG2_DUF2345"/>
</dbReference>
<reference evidence="4 5" key="1">
    <citation type="submission" date="2018-04" db="EMBL/GenBank/DDBJ databases">
        <title>Massilia violaceinigra sp. nov., a novel purple-pigmented bacterium isolated from Tianshan glacier, Xinjiang, China.</title>
        <authorList>
            <person name="Wang H."/>
        </authorList>
    </citation>
    <scope>NUCLEOTIDE SEQUENCE [LARGE SCALE GENOMIC DNA]</scope>
    <source>
        <strain evidence="4 5">B448-2</strain>
    </source>
</reference>
<dbReference type="InterPro" id="IPR006533">
    <property type="entry name" value="T6SS_Vgr_RhsGE"/>
</dbReference>
<dbReference type="SUPFAM" id="SSF69279">
    <property type="entry name" value="Phage tail proteins"/>
    <property type="match status" value="2"/>
</dbReference>
<proteinExistence type="predicted"/>
<dbReference type="SUPFAM" id="SSF69255">
    <property type="entry name" value="gp5 N-terminal domain-like"/>
    <property type="match status" value="1"/>
</dbReference>
<evidence type="ECO:0000313" key="4">
    <source>
        <dbReference type="EMBL" id="PWF47772.1"/>
    </source>
</evidence>
<dbReference type="Pfam" id="PF04717">
    <property type="entry name" value="Phage_base_V"/>
    <property type="match status" value="1"/>
</dbReference>
<dbReference type="Pfam" id="PF10106">
    <property type="entry name" value="DUF2345"/>
    <property type="match status" value="1"/>
</dbReference>
<gene>
    <name evidence="4" type="ORF">C7C56_013975</name>
</gene>
<keyword evidence="5" id="KW-1185">Reference proteome</keyword>
<dbReference type="InterPro" id="IPR037026">
    <property type="entry name" value="Vgr_OB-fold_dom_sf"/>
</dbReference>
<dbReference type="RefSeq" id="WP_106757991.1">
    <property type="nucleotide sequence ID" value="NZ_PXWF02000229.1"/>
</dbReference>
<dbReference type="Proteomes" id="UP000241421">
    <property type="component" value="Unassembled WGS sequence"/>
</dbReference>
<feature type="domain" description="Gp5/Type VI secretion system Vgr protein OB-fold" evidence="1">
    <location>
        <begin position="465"/>
        <end position="526"/>
    </location>
</feature>
<comment type="caution">
    <text evidence="4">The sequence shown here is derived from an EMBL/GenBank/DDBJ whole genome shotgun (WGS) entry which is preliminary data.</text>
</comment>
<feature type="domain" description="Putative type VI secretion system Rhs element associated Vgr" evidence="3">
    <location>
        <begin position="596"/>
        <end position="706"/>
    </location>
</feature>
<feature type="domain" description="DUF2345" evidence="2">
    <location>
        <begin position="767"/>
        <end position="922"/>
    </location>
</feature>
<organism evidence="4 5">
    <name type="scientific">Massilia glaciei</name>
    <dbReference type="NCBI Taxonomy" id="1524097"/>
    <lineage>
        <taxon>Bacteria</taxon>
        <taxon>Pseudomonadati</taxon>
        <taxon>Pseudomonadota</taxon>
        <taxon>Betaproteobacteria</taxon>
        <taxon>Burkholderiales</taxon>
        <taxon>Oxalobacteraceae</taxon>
        <taxon>Telluria group</taxon>
        <taxon>Massilia</taxon>
    </lineage>
</organism>
<dbReference type="EMBL" id="PXWF02000229">
    <property type="protein sequence ID" value="PWF47772.1"/>
    <property type="molecule type" value="Genomic_DNA"/>
</dbReference>
<sequence>MSATLTEQITSALAQFSSTTRLYELTVGAGGADLGAGGFLVEAFVADDEVQGVGGRDVIVLSTNARIKLQPLLGKPASVEVSLADGTRTSFAGTINEAAKLGSEGGLARYRLRLVPWMWRLSQARNSRVWQDKSVLGIVDAVFEQYLPLAIWRWSNEVRRYMERAVPRSYCCQYRESDLDFVQRLLTEEGLCWRFEQTERGPGAVLFSDSTQTCAVPEDPSSKADGGIRFHSARAGERQDTVQALRANRTISVSLTTLLSYDYKSKQAVSASSPSHLKNGKRMPPLESFDTPGQYAYANAEQARRYADLQMEGHEARAQMWSGRSTLRTLRAGTGLTILGAPLKQLVDAPALTVLRATSVGVNNLPSPAQQALDELFGPIPELLQEIVRHNEPFEFALAIDQARKTGYANCFEAVPAAVPWRAQMPGSDGRNRARATAPGSQTAIVVGADGNDRPNGADELFCDRHGRVRIRFHWQDGKAGCWVRVAQRSAGRGMGSQFLPRIGTEVLVKFLEGNIDRPIIVGALYNGLGEGGVAPTPGGKVRKKPSEASRFHPAHDHMASGQANMAGGNSPVWHGASADTAGHRNGAAQWGVRSKEFGGHGYNQLLFDDTDAQGRVQLKCSHAATELNLGHLIHSADNYRGSFRGSGIELRTDGYGAIRAGAGLLITSYTISHNTRSRDPAGDNAQSIAMLKQAVKIAETFSAAAIAHLTVALAAHVGASRANQSALDAKAAPLKALLTAVSGMVDDASVDAAEADAGAKNTKPGDDKLPHTTDAIISIAAKAGLGVQAGRSIQMANGETVTLMSGQDTQFVAGGQMRVHSGQAIGVLGGAVQVGEGNVGLQMIAAKDAIEIQAQSDVINIQARDAVTLSSANAHIDWAAAKRISLSTAGGANITIEGRNITVSCPGKLTIHAGKKSFVGPENLNYALPKLPRSELEKRPLNFKMRLADTPGPNGHALANMPWVVAFGRKPDGLAGIEDEQIVAKGKTDDDGYIVLTEAEQEELSKVYAMHPDSTWVVYPGSTVQLNVETESPDWDQKAKLLQGLNAADFSPELHASSLSDGAPAQVRYAKEAFGISTSAGIYPKVRK</sequence>
<dbReference type="Gene3D" id="3.55.50.10">
    <property type="entry name" value="Baseplate protein-like domains"/>
    <property type="match status" value="1"/>
</dbReference>
<dbReference type="AlphaFoldDB" id="A0A2U2HJX9"/>
<dbReference type="NCBIfam" id="TIGR01646">
    <property type="entry name" value="vgr_GE"/>
    <property type="match status" value="1"/>
</dbReference>
<evidence type="ECO:0000259" key="3">
    <source>
        <dbReference type="Pfam" id="PF13296"/>
    </source>
</evidence>
<dbReference type="Pfam" id="PF05954">
    <property type="entry name" value="Phage_GPD"/>
    <property type="match status" value="1"/>
</dbReference>